<proteinExistence type="predicted"/>
<accession>A0A920CXZ9</accession>
<dbReference type="Gene3D" id="3.30.200.180">
    <property type="match status" value="1"/>
</dbReference>
<evidence type="ECO:0000313" key="2">
    <source>
        <dbReference type="EMBL" id="GIP15833.1"/>
    </source>
</evidence>
<gene>
    <name evidence="2" type="ORF">J40TS1_14750</name>
</gene>
<dbReference type="InterPro" id="IPR052179">
    <property type="entry name" value="DD-CPase-like"/>
</dbReference>
<sequence>MGKRLFLIVVLLLVGYFAVLQLEHWMPKKPNHNNEKDPVQEKAPQVEYESIKVEKAQVYYGNLLLVNKEYPVRKEAIKSDIIQLSQYEELLQGYRLQDDTIKVSESIIQKFVEMVQAAQKDNVTSFIINSGFRSFEEQQQLHNEMEPGLAMPPGFSEHNLGLALDIGSTLMKMERAPEGKWLKNNSWKFGFILRYPEDKTEITGTMYEPWHYRYVGLPHSAVMKQNNFSLEEYLAYLREQQQVEVTIEGKTYEIHYYPISEETSIEVPTNKYYQISGDNVGGVIVTSSSDKLEE</sequence>
<evidence type="ECO:0000313" key="3">
    <source>
        <dbReference type="Proteomes" id="UP000683139"/>
    </source>
</evidence>
<reference evidence="2" key="1">
    <citation type="submission" date="2021-03" db="EMBL/GenBank/DDBJ databases">
        <title>Antimicrobial resistance genes in bacteria isolated from Japanese honey, and their potential for conferring macrolide and lincosamide resistance in the American foulbrood pathogen Paenibacillus larvae.</title>
        <authorList>
            <person name="Okamoto M."/>
            <person name="Kumagai M."/>
            <person name="Kanamori H."/>
            <person name="Takamatsu D."/>
        </authorList>
    </citation>
    <scope>NUCLEOTIDE SEQUENCE</scope>
    <source>
        <strain evidence="2">J40TS1</strain>
    </source>
</reference>
<dbReference type="AlphaFoldDB" id="A0A920CXZ9"/>
<feature type="domain" description="D-alanyl-D-alanine carboxypeptidase-like core" evidence="1">
    <location>
        <begin position="101"/>
        <end position="216"/>
    </location>
</feature>
<keyword evidence="3" id="KW-1185">Reference proteome</keyword>
<keyword evidence="2" id="KW-0378">Hydrolase</keyword>
<dbReference type="GO" id="GO:0004180">
    <property type="term" value="F:carboxypeptidase activity"/>
    <property type="evidence" value="ECO:0007669"/>
    <property type="project" value="UniProtKB-KW"/>
</dbReference>
<dbReference type="PANTHER" id="PTHR34385">
    <property type="entry name" value="D-ALANYL-D-ALANINE CARBOXYPEPTIDASE"/>
    <property type="match status" value="1"/>
</dbReference>
<dbReference type="RefSeq" id="WP_213514101.1">
    <property type="nucleotide sequence ID" value="NZ_BOSE01000002.1"/>
</dbReference>
<dbReference type="PANTHER" id="PTHR34385:SF1">
    <property type="entry name" value="PEPTIDOGLYCAN L-ALANYL-D-GLUTAMATE ENDOPEPTIDASE CWLK"/>
    <property type="match status" value="1"/>
</dbReference>
<dbReference type="SUPFAM" id="SSF55166">
    <property type="entry name" value="Hedgehog/DD-peptidase"/>
    <property type="match status" value="1"/>
</dbReference>
<dbReference type="Gene3D" id="3.30.1380.10">
    <property type="match status" value="1"/>
</dbReference>
<dbReference type="GO" id="GO:0006508">
    <property type="term" value="P:proteolysis"/>
    <property type="evidence" value="ECO:0007669"/>
    <property type="project" value="InterPro"/>
</dbReference>
<dbReference type="Proteomes" id="UP000683139">
    <property type="component" value="Unassembled WGS sequence"/>
</dbReference>
<dbReference type="Pfam" id="PF02557">
    <property type="entry name" value="VanY"/>
    <property type="match status" value="1"/>
</dbReference>
<dbReference type="InterPro" id="IPR058193">
    <property type="entry name" value="VanY/YodJ_core_dom"/>
</dbReference>
<name>A0A920CXZ9_9BACL</name>
<keyword evidence="2" id="KW-0121">Carboxypeptidase</keyword>
<keyword evidence="2" id="KW-0645">Protease</keyword>
<dbReference type="EMBL" id="BOSE01000002">
    <property type="protein sequence ID" value="GIP15833.1"/>
    <property type="molecule type" value="Genomic_DNA"/>
</dbReference>
<comment type="caution">
    <text evidence="2">The sequence shown here is derived from an EMBL/GenBank/DDBJ whole genome shotgun (WGS) entry which is preliminary data.</text>
</comment>
<evidence type="ECO:0000259" key="1">
    <source>
        <dbReference type="Pfam" id="PF02557"/>
    </source>
</evidence>
<dbReference type="InterPro" id="IPR009045">
    <property type="entry name" value="Zn_M74/Hedgehog-like"/>
</dbReference>
<protein>
    <submittedName>
        <fullName evidence="2">D-Ala-D-Ala carboxypeptidase VanY</fullName>
    </submittedName>
</protein>
<dbReference type="CDD" id="cd14852">
    <property type="entry name" value="LD-carboxypeptidase"/>
    <property type="match status" value="1"/>
</dbReference>
<dbReference type="InterPro" id="IPR003709">
    <property type="entry name" value="VanY-like_core_dom"/>
</dbReference>
<organism evidence="2 3">
    <name type="scientific">Paenibacillus montaniterrae</name>
    <dbReference type="NCBI Taxonomy" id="429341"/>
    <lineage>
        <taxon>Bacteria</taxon>
        <taxon>Bacillati</taxon>
        <taxon>Bacillota</taxon>
        <taxon>Bacilli</taxon>
        <taxon>Bacillales</taxon>
        <taxon>Paenibacillaceae</taxon>
        <taxon>Paenibacillus</taxon>
    </lineage>
</organism>